<evidence type="ECO:0000259" key="2">
    <source>
        <dbReference type="Pfam" id="PF07282"/>
    </source>
</evidence>
<keyword evidence="4" id="KW-1185">Reference proteome</keyword>
<comment type="caution">
    <text evidence="3">The sequence shown here is derived from an EMBL/GenBank/DDBJ whole genome shotgun (WGS) entry which is preliminary data.</text>
</comment>
<proteinExistence type="predicted"/>
<dbReference type="STRING" id="1033810.HLPCO_002731"/>
<dbReference type="RefSeq" id="WP_021031172.1">
    <property type="nucleotide sequence ID" value="NZ_AFNU02000013.1"/>
</dbReference>
<sequence length="117" mass="13565">SVLNQSTISIFRKTLEWVFHRSGKAYKQVNEYNTTKACCMCGHKKKKDPQIREFRCENCNHTLNRDINSSVNIAKKGTLLSGSDYVNWDLSHVTYTAKWNYRKSRILLTGYVTQNVA</sequence>
<dbReference type="eggNOG" id="COG0675">
    <property type="taxonomic scope" value="Bacteria"/>
</dbReference>
<dbReference type="AlphaFoldDB" id="U2E8R3"/>
<accession>U2E8R3</accession>
<evidence type="ECO:0000256" key="1">
    <source>
        <dbReference type="ARBA" id="ARBA00023125"/>
    </source>
</evidence>
<dbReference type="GO" id="GO:0003677">
    <property type="term" value="F:DNA binding"/>
    <property type="evidence" value="ECO:0007669"/>
    <property type="project" value="UniProtKB-KW"/>
</dbReference>
<dbReference type="Pfam" id="PF07282">
    <property type="entry name" value="Cas12f1-like_TNB"/>
    <property type="match status" value="1"/>
</dbReference>
<keyword evidence="1 3" id="KW-0238">DNA-binding</keyword>
<feature type="non-terminal residue" evidence="3">
    <location>
        <position position="1"/>
    </location>
</feature>
<protein>
    <submittedName>
        <fullName evidence="3">Transposase DNA-binding domain protein</fullName>
    </submittedName>
</protein>
<reference evidence="3 4" key="2">
    <citation type="journal article" date="2013" name="PLoS ONE">
        <title>INDIGO - INtegrated Data Warehouse of MIcrobial GenOmes with Examples from the Red Sea Extremophiles.</title>
        <authorList>
            <person name="Alam I."/>
            <person name="Antunes A."/>
            <person name="Kamau A.A."/>
            <person name="Ba Alawi W."/>
            <person name="Kalkatawi M."/>
            <person name="Stingl U."/>
            <person name="Bajic V.B."/>
        </authorList>
    </citation>
    <scope>NUCLEOTIDE SEQUENCE [LARGE SCALE GENOMIC DNA]</scope>
    <source>
        <strain evidence="3 4">SSD-17B</strain>
    </source>
</reference>
<organism evidence="3 4">
    <name type="scientific">Haloplasma contractile SSD-17B</name>
    <dbReference type="NCBI Taxonomy" id="1033810"/>
    <lineage>
        <taxon>Bacteria</taxon>
        <taxon>Bacillati</taxon>
        <taxon>Mycoplasmatota</taxon>
        <taxon>Mollicutes</taxon>
        <taxon>Haloplasmatales</taxon>
        <taxon>Haloplasmataceae</taxon>
        <taxon>Haloplasma</taxon>
    </lineage>
</organism>
<dbReference type="InParanoid" id="U2E8R3"/>
<dbReference type="InterPro" id="IPR010095">
    <property type="entry name" value="Cas12f1-like_TNB"/>
</dbReference>
<evidence type="ECO:0000313" key="4">
    <source>
        <dbReference type="Proteomes" id="UP000005707"/>
    </source>
</evidence>
<gene>
    <name evidence="3" type="ORF">HLPCO_002731</name>
</gene>
<feature type="domain" description="Cas12f1-like TNB" evidence="2">
    <location>
        <begin position="11"/>
        <end position="73"/>
    </location>
</feature>
<evidence type="ECO:0000313" key="3">
    <source>
        <dbReference type="EMBL" id="ERJ11291.1"/>
    </source>
</evidence>
<dbReference type="EMBL" id="AFNU02000013">
    <property type="protein sequence ID" value="ERJ11291.1"/>
    <property type="molecule type" value="Genomic_DNA"/>
</dbReference>
<name>U2E8R3_9MOLU</name>
<dbReference type="OrthoDB" id="56768at2"/>
<dbReference type="Proteomes" id="UP000005707">
    <property type="component" value="Unassembled WGS sequence"/>
</dbReference>
<reference evidence="3 4" key="1">
    <citation type="journal article" date="2011" name="J. Bacteriol.">
        <title>Genome sequence of Haloplasma contractile, an unusual contractile bacterium from a deep-sea anoxic brine lake.</title>
        <authorList>
            <person name="Antunes A."/>
            <person name="Alam I."/>
            <person name="El Dorry H."/>
            <person name="Siam R."/>
            <person name="Robertson A."/>
            <person name="Bajic V.B."/>
            <person name="Stingl U."/>
        </authorList>
    </citation>
    <scope>NUCLEOTIDE SEQUENCE [LARGE SCALE GENOMIC DNA]</scope>
    <source>
        <strain evidence="3 4">SSD-17B</strain>
    </source>
</reference>